<sequence length="72" mass="8083">MNSEIRLVEKIEGKVLLAAVDFSTEDDTYGNVLEVTTIAEFEDMEKARIFIDSAYRASLSGVVYEVEEGEFV</sequence>
<keyword evidence="2" id="KW-1185">Reference proteome</keyword>
<evidence type="ECO:0000313" key="2">
    <source>
        <dbReference type="Proteomes" id="UP000223738"/>
    </source>
</evidence>
<accession>A0A1S5R1S3</accession>
<dbReference type="Proteomes" id="UP000223738">
    <property type="component" value="Segment"/>
</dbReference>
<protein>
    <submittedName>
        <fullName evidence="1">Uncharacterized protein</fullName>
    </submittedName>
</protein>
<evidence type="ECO:0000313" key="1">
    <source>
        <dbReference type="EMBL" id="ANA49349.1"/>
    </source>
</evidence>
<name>A0A1S5R1S3_9CAUD</name>
<gene>
    <name evidence="1" type="ORF">PMW_224</name>
</gene>
<organism evidence="1 2">
    <name type="scientific">Pseudomonas phage phiPMW</name>
    <dbReference type="NCBI Taxonomy" id="1815582"/>
    <lineage>
        <taxon>Viruses</taxon>
        <taxon>Duplodnaviria</taxon>
        <taxon>Heunggongvirae</taxon>
        <taxon>Uroviricota</taxon>
        <taxon>Caudoviricetes</taxon>
        <taxon>Plaisancevirus</taxon>
        <taxon>Plaisancevirus PMW</taxon>
    </lineage>
</organism>
<proteinExistence type="predicted"/>
<reference evidence="1 2" key="1">
    <citation type="submission" date="2016-03" db="EMBL/GenBank/DDBJ databases">
        <title>Characterization of pf16 and phiPMW: Two novel phages infecting Pseudomonas putida PpG1.</title>
        <authorList>
            <person name="Magill D.J."/>
            <person name="Krylov V.N."/>
            <person name="Allen C.C.R."/>
            <person name="McGrath J.W."/>
            <person name="Quinn J.P."/>
            <person name="Kulakov L.A."/>
        </authorList>
    </citation>
    <scope>NUCLEOTIDE SEQUENCE [LARGE SCALE GENOMIC DNA]</scope>
</reference>
<dbReference type="EMBL" id="KU862660">
    <property type="protein sequence ID" value="ANA49349.1"/>
    <property type="molecule type" value="Genomic_DNA"/>
</dbReference>